<dbReference type="PANTHER" id="PTHR33392">
    <property type="entry name" value="POLYISOPRENYL-TEICHOIC ACID--PEPTIDOGLYCAN TEICHOIC ACID TRANSFERASE TAGU"/>
    <property type="match status" value="1"/>
</dbReference>
<sequence length="417" mass="45844">MSSTSSRPRHSGRLRIFIYFNIALSVITMVAGVGLVYANWTLGNRQVVSIDPVGQTGGDLNLPVGDLRAKNFLVTGSDNADCVDPNSRYAGGFGDRSNYGERSDSIMVVRVNPTDNQAAILSFPRDMWVKQAGTGRSNRINTNFDKRSPNQLIRTIKDNFGISIDHYVNVDFCAFSDIVDAVGGVRVPFPFRARDTRTGFRVLKENSCYSFEGDHALAYLRSRRYSWYDPAVGNWQQDGTSDWGRINRQQDFLKRMIRKSLDKSRTDPRVAAGILTATLKNVITDDRLTPLTVLQLGQAMRDFNTETMGNYTMPGLGQLIDNESVIVPDFDSSTSKKILAVFQGKASLSTTLPDAKPASLSTTSVPVLQVVAAAMSNTAQPPRSTTTTSTTTTTIPSVEIDQFPRGVVPPDDPTCPY</sequence>
<feature type="region of interest" description="Disordered" evidence="1">
    <location>
        <begin position="376"/>
        <end position="396"/>
    </location>
</feature>
<dbReference type="PANTHER" id="PTHR33392:SF6">
    <property type="entry name" value="POLYISOPRENYL-TEICHOIC ACID--PEPTIDOGLYCAN TEICHOIC ACID TRANSFERASE TAGU"/>
    <property type="match status" value="1"/>
</dbReference>
<evidence type="ECO:0000259" key="3">
    <source>
        <dbReference type="Pfam" id="PF03816"/>
    </source>
</evidence>
<keyword evidence="2" id="KW-1133">Transmembrane helix</keyword>
<keyword evidence="2" id="KW-0812">Transmembrane</keyword>
<evidence type="ECO:0000256" key="1">
    <source>
        <dbReference type="SAM" id="MobiDB-lite"/>
    </source>
</evidence>
<gene>
    <name evidence="4" type="ORF">UFOPK1572_00327</name>
</gene>
<dbReference type="AlphaFoldDB" id="A0A6J6CQ72"/>
<dbReference type="EMBL" id="CAEZTC010000025">
    <property type="protein sequence ID" value="CAB4553345.1"/>
    <property type="molecule type" value="Genomic_DNA"/>
</dbReference>
<feature type="compositionally biased region" description="Low complexity" evidence="1">
    <location>
        <begin position="384"/>
        <end position="394"/>
    </location>
</feature>
<dbReference type="InterPro" id="IPR004474">
    <property type="entry name" value="LytR_CpsA_psr"/>
</dbReference>
<reference evidence="4" key="1">
    <citation type="submission" date="2020-05" db="EMBL/GenBank/DDBJ databases">
        <authorList>
            <person name="Chiriac C."/>
            <person name="Salcher M."/>
            <person name="Ghai R."/>
            <person name="Kavagutti S V."/>
        </authorList>
    </citation>
    <scope>NUCLEOTIDE SEQUENCE</scope>
</reference>
<evidence type="ECO:0000313" key="4">
    <source>
        <dbReference type="EMBL" id="CAB4553345.1"/>
    </source>
</evidence>
<proteinExistence type="predicted"/>
<feature type="domain" description="Cell envelope-related transcriptional attenuator" evidence="3">
    <location>
        <begin position="102"/>
        <end position="260"/>
    </location>
</feature>
<evidence type="ECO:0000256" key="2">
    <source>
        <dbReference type="SAM" id="Phobius"/>
    </source>
</evidence>
<dbReference type="Pfam" id="PF03816">
    <property type="entry name" value="LytR_cpsA_psr"/>
    <property type="match status" value="1"/>
</dbReference>
<dbReference type="InterPro" id="IPR050922">
    <property type="entry name" value="LytR/CpsA/Psr_CW_biosynth"/>
</dbReference>
<dbReference type="Gene3D" id="3.40.630.190">
    <property type="entry name" value="LCP protein"/>
    <property type="match status" value="1"/>
</dbReference>
<protein>
    <submittedName>
        <fullName evidence="4">Unannotated protein</fullName>
    </submittedName>
</protein>
<accession>A0A6J6CQ72</accession>
<organism evidence="4">
    <name type="scientific">freshwater metagenome</name>
    <dbReference type="NCBI Taxonomy" id="449393"/>
    <lineage>
        <taxon>unclassified sequences</taxon>
        <taxon>metagenomes</taxon>
        <taxon>ecological metagenomes</taxon>
    </lineage>
</organism>
<name>A0A6J6CQ72_9ZZZZ</name>
<keyword evidence="2" id="KW-0472">Membrane</keyword>
<dbReference type="NCBIfam" id="TIGR00350">
    <property type="entry name" value="lytR_cpsA_psr"/>
    <property type="match status" value="1"/>
</dbReference>
<feature type="transmembrane region" description="Helical" evidence="2">
    <location>
        <begin position="16"/>
        <end position="40"/>
    </location>
</feature>